<protein>
    <submittedName>
        <fullName evidence="1">Uncharacterized protein</fullName>
    </submittedName>
</protein>
<organism evidence="1">
    <name type="scientific">Siphoviridae sp. ctsBB38</name>
    <dbReference type="NCBI Taxonomy" id="2826482"/>
    <lineage>
        <taxon>Viruses</taxon>
        <taxon>Duplodnaviria</taxon>
        <taxon>Heunggongvirae</taxon>
        <taxon>Uroviricota</taxon>
        <taxon>Caudoviricetes</taxon>
    </lineage>
</organism>
<dbReference type="EMBL" id="BK014999">
    <property type="protein sequence ID" value="DAD86466.1"/>
    <property type="molecule type" value="Genomic_DNA"/>
</dbReference>
<accession>A0A8S5MWJ6</accession>
<sequence length="78" mass="8749">MLKVKSKLKPINGKVQAFVKVKATPHQSSIISQYELVALLMGYRDVVLKDYTDFAAIQHIKEAVDTMEKELNSKGGKE</sequence>
<reference evidence="1" key="1">
    <citation type="journal article" date="2021" name="Proc. Natl. Acad. Sci. U.S.A.">
        <title>A Catalog of Tens of Thousands of Viruses from Human Metagenomes Reveals Hidden Associations with Chronic Diseases.</title>
        <authorList>
            <person name="Tisza M.J."/>
            <person name="Buck C.B."/>
        </authorList>
    </citation>
    <scope>NUCLEOTIDE SEQUENCE</scope>
    <source>
        <strain evidence="1">CtsBB38</strain>
    </source>
</reference>
<proteinExistence type="predicted"/>
<name>A0A8S5MWJ6_9CAUD</name>
<evidence type="ECO:0000313" key="1">
    <source>
        <dbReference type="EMBL" id="DAD86466.1"/>
    </source>
</evidence>